<dbReference type="Proteomes" id="UP000291469">
    <property type="component" value="Chromosome"/>
</dbReference>
<evidence type="ECO:0000313" key="4">
    <source>
        <dbReference type="EMBL" id="QBI20316.1"/>
    </source>
</evidence>
<dbReference type="CDD" id="cd08241">
    <property type="entry name" value="QOR1"/>
    <property type="match status" value="1"/>
</dbReference>
<dbReference type="Pfam" id="PF00107">
    <property type="entry name" value="ADH_zinc_N"/>
    <property type="match status" value="1"/>
</dbReference>
<dbReference type="Gene3D" id="3.40.50.720">
    <property type="entry name" value="NAD(P)-binding Rossmann-like Domain"/>
    <property type="match status" value="1"/>
</dbReference>
<keyword evidence="2" id="KW-0560">Oxidoreductase</keyword>
<proteinExistence type="predicted"/>
<dbReference type="AlphaFoldDB" id="A0A411YGL7"/>
<dbReference type="InterPro" id="IPR013149">
    <property type="entry name" value="ADH-like_C"/>
</dbReference>
<evidence type="ECO:0000256" key="2">
    <source>
        <dbReference type="ARBA" id="ARBA00023002"/>
    </source>
</evidence>
<dbReference type="PANTHER" id="PTHR48106">
    <property type="entry name" value="QUINONE OXIDOREDUCTASE PIG3-RELATED"/>
    <property type="match status" value="1"/>
</dbReference>
<dbReference type="GO" id="GO:0005829">
    <property type="term" value="C:cytosol"/>
    <property type="evidence" value="ECO:0007669"/>
    <property type="project" value="TreeGrafter"/>
</dbReference>
<gene>
    <name evidence="4" type="ORF">ER308_12570</name>
</gene>
<dbReference type="InterPro" id="IPR020843">
    <property type="entry name" value="ER"/>
</dbReference>
<feature type="domain" description="Enoyl reductase (ER)" evidence="3">
    <location>
        <begin position="10"/>
        <end position="313"/>
    </location>
</feature>
<keyword evidence="1" id="KW-0521">NADP</keyword>
<dbReference type="GO" id="GO:0003960">
    <property type="term" value="F:quinone reductase (NADPH) activity"/>
    <property type="evidence" value="ECO:0007669"/>
    <property type="project" value="TreeGrafter"/>
</dbReference>
<dbReference type="InterPro" id="IPR011032">
    <property type="entry name" value="GroES-like_sf"/>
</dbReference>
<name>A0A411YGL7_9ACTN</name>
<dbReference type="SUPFAM" id="SSF50129">
    <property type="entry name" value="GroES-like"/>
    <property type="match status" value="1"/>
</dbReference>
<dbReference type="SUPFAM" id="SSF51735">
    <property type="entry name" value="NAD(P)-binding Rossmann-fold domains"/>
    <property type="match status" value="1"/>
</dbReference>
<dbReference type="GO" id="GO:0070402">
    <property type="term" value="F:NADPH binding"/>
    <property type="evidence" value="ECO:0007669"/>
    <property type="project" value="TreeGrafter"/>
</dbReference>
<dbReference type="KEGG" id="erz:ER308_12570"/>
<sequence>MRAIRITEFGGPEVLELAEVPDPEPGDGEELIEVDHAGVNYADTHQTEDSYLAPTTLPMTPGAEVVGRTPDGRRVVALTGTGGYAQRAVARACAVFDVPDEVGDGTAAALLLQGTTAWHALHTSARVRAGESVVVHAAAGGVGSLAVQLAKQAGCAPVVAAASTEEKRRLARDLGADATIDARAEDLKGAIEEAVGGKADVVLEMVGGPTFDASLAALAPFGRLVTYGMAGRQPASDVAPAKLLGRSRGIIGFWLAHAFADPPRLLGKPLADLFTAVERGELTAIVGSSYPLSEAGRAHEDLRARRTVGKVLLDPST</sequence>
<evidence type="ECO:0000313" key="5">
    <source>
        <dbReference type="Proteomes" id="UP000291469"/>
    </source>
</evidence>
<dbReference type="GO" id="GO:0035925">
    <property type="term" value="F:mRNA 3'-UTR AU-rich region binding"/>
    <property type="evidence" value="ECO:0007669"/>
    <property type="project" value="TreeGrafter"/>
</dbReference>
<protein>
    <submittedName>
        <fullName evidence="4">NADPH:quinone oxidoreductase family protein</fullName>
    </submittedName>
</protein>
<dbReference type="EMBL" id="CP036402">
    <property type="protein sequence ID" value="QBI20316.1"/>
    <property type="molecule type" value="Genomic_DNA"/>
</dbReference>
<dbReference type="OrthoDB" id="9780520at2"/>
<dbReference type="SMART" id="SM00829">
    <property type="entry name" value="PKS_ER"/>
    <property type="match status" value="1"/>
</dbReference>
<accession>A0A411YGL7</accession>
<dbReference type="Gene3D" id="3.90.180.10">
    <property type="entry name" value="Medium-chain alcohol dehydrogenases, catalytic domain"/>
    <property type="match status" value="1"/>
</dbReference>
<reference evidence="4 5" key="1">
    <citation type="submission" date="2019-01" db="EMBL/GenBank/DDBJ databases">
        <title>Egibacter rhizosphaerae EGI 80759T.</title>
        <authorList>
            <person name="Chen D.-D."/>
            <person name="Tian Y."/>
            <person name="Jiao J.-Y."/>
            <person name="Zhang X.-T."/>
            <person name="Zhang Y.-G."/>
            <person name="Zhang Y."/>
            <person name="Xiao M."/>
            <person name="Shu W.-S."/>
            <person name="Li W.-J."/>
        </authorList>
    </citation>
    <scope>NUCLEOTIDE SEQUENCE [LARGE SCALE GENOMIC DNA]</scope>
    <source>
        <strain evidence="4 5">EGI 80759</strain>
    </source>
</reference>
<evidence type="ECO:0000256" key="1">
    <source>
        <dbReference type="ARBA" id="ARBA00022857"/>
    </source>
</evidence>
<dbReference type="InterPro" id="IPR036291">
    <property type="entry name" value="NAD(P)-bd_dom_sf"/>
</dbReference>
<organism evidence="4 5">
    <name type="scientific">Egibacter rhizosphaerae</name>
    <dbReference type="NCBI Taxonomy" id="1670831"/>
    <lineage>
        <taxon>Bacteria</taxon>
        <taxon>Bacillati</taxon>
        <taxon>Actinomycetota</taxon>
        <taxon>Nitriliruptoria</taxon>
        <taxon>Egibacterales</taxon>
        <taxon>Egibacteraceae</taxon>
        <taxon>Egibacter</taxon>
    </lineage>
</organism>
<keyword evidence="5" id="KW-1185">Reference proteome</keyword>
<evidence type="ECO:0000259" key="3">
    <source>
        <dbReference type="SMART" id="SM00829"/>
    </source>
</evidence>
<dbReference type="PANTHER" id="PTHR48106:SF13">
    <property type="entry name" value="QUINONE OXIDOREDUCTASE-RELATED"/>
    <property type="match status" value="1"/>
</dbReference>
<dbReference type="RefSeq" id="WP_131155313.1">
    <property type="nucleotide sequence ID" value="NZ_CP036402.1"/>
</dbReference>